<keyword evidence="2 4" id="KW-0808">Transferase</keyword>
<evidence type="ECO:0000256" key="2">
    <source>
        <dbReference type="ARBA" id="ARBA00022679"/>
    </source>
</evidence>
<dbReference type="PANTHER" id="PTHR43317:SF1">
    <property type="entry name" value="THERMOSPERMINE SYNTHASE ACAULIS5"/>
    <property type="match status" value="1"/>
</dbReference>
<dbReference type="SUPFAM" id="SSF53335">
    <property type="entry name" value="S-adenosyl-L-methionine-dependent methyltransferases"/>
    <property type="match status" value="1"/>
</dbReference>
<dbReference type="Gene3D" id="3.40.50.150">
    <property type="entry name" value="Vaccinia Virus protein VP39"/>
    <property type="match status" value="1"/>
</dbReference>
<keyword evidence="3 4" id="KW-0620">Polyamine biosynthesis</keyword>
<organism evidence="6 7">
    <name type="scientific">Neobacillus niacini</name>
    <dbReference type="NCBI Taxonomy" id="86668"/>
    <lineage>
        <taxon>Bacteria</taxon>
        <taxon>Bacillati</taxon>
        <taxon>Bacillota</taxon>
        <taxon>Bacilli</taxon>
        <taxon>Bacillales</taxon>
        <taxon>Bacillaceae</taxon>
        <taxon>Neobacillus</taxon>
    </lineage>
</organism>
<feature type="domain" description="PABS" evidence="5">
    <location>
        <begin position="1"/>
        <end position="232"/>
    </location>
</feature>
<comment type="caution">
    <text evidence="6">The sequence shown here is derived from an EMBL/GenBank/DDBJ whole genome shotgun (WGS) entry which is preliminary data.</text>
</comment>
<dbReference type="InterPro" id="IPR030374">
    <property type="entry name" value="PABS"/>
</dbReference>
<dbReference type="InterPro" id="IPR029063">
    <property type="entry name" value="SAM-dependent_MTases_sf"/>
</dbReference>
<protein>
    <submittedName>
        <fullName evidence="6">Spermidine synthase</fullName>
        <ecNumber evidence="6">2.5.1.16</ecNumber>
    </submittedName>
</protein>
<dbReference type="NCBIfam" id="NF037959">
    <property type="entry name" value="MFS_SpdSyn"/>
    <property type="match status" value="1"/>
</dbReference>
<evidence type="ECO:0000256" key="4">
    <source>
        <dbReference type="PROSITE-ProRule" id="PRU00354"/>
    </source>
</evidence>
<evidence type="ECO:0000259" key="5">
    <source>
        <dbReference type="PROSITE" id="PS51006"/>
    </source>
</evidence>
<dbReference type="GO" id="GO:0004766">
    <property type="term" value="F:spermidine synthase activity"/>
    <property type="evidence" value="ECO:0007669"/>
    <property type="project" value="UniProtKB-EC"/>
</dbReference>
<comment type="similarity">
    <text evidence="1">Belongs to the spermidine/spermine synthase family.</text>
</comment>
<reference evidence="7" key="2">
    <citation type="submission" date="2020-08" db="EMBL/GenBank/DDBJ databases">
        <title>The Agave Microbiome: Exploring the role of microbial communities in plant adaptations to desert environments.</title>
        <authorList>
            <person name="Partida-Martinez L.P."/>
        </authorList>
    </citation>
    <scope>NUCLEOTIDE SEQUENCE [LARGE SCALE GENOMIC DNA]</scope>
    <source>
        <strain evidence="7">AT2.8</strain>
    </source>
</reference>
<reference evidence="7" key="1">
    <citation type="submission" date="2020-07" db="EMBL/GenBank/DDBJ databases">
        <authorList>
            <person name="Partida-Martinez L."/>
            <person name="Huntemann M."/>
            <person name="Clum A."/>
            <person name="Wang J."/>
            <person name="Palaniappan K."/>
            <person name="Ritter S."/>
            <person name="Chen I.-M."/>
            <person name="Stamatis D."/>
            <person name="Reddy T."/>
            <person name="O'Malley R."/>
            <person name="Daum C."/>
            <person name="Shapiro N."/>
            <person name="Ivanova N."/>
            <person name="Kyrpides N."/>
            <person name="Woyke T."/>
        </authorList>
    </citation>
    <scope>NUCLEOTIDE SEQUENCE [LARGE SCALE GENOMIC DNA]</scope>
    <source>
        <strain evidence="7">AT2.8</strain>
    </source>
</reference>
<name>A0A852TLA8_9BACI</name>
<evidence type="ECO:0000256" key="3">
    <source>
        <dbReference type="ARBA" id="ARBA00023115"/>
    </source>
</evidence>
<dbReference type="EC" id="2.5.1.16" evidence="6"/>
<dbReference type="PROSITE" id="PS51006">
    <property type="entry name" value="PABS_2"/>
    <property type="match status" value="1"/>
</dbReference>
<evidence type="ECO:0000313" key="7">
    <source>
        <dbReference type="Proteomes" id="UP000548423"/>
    </source>
</evidence>
<accession>A0A852TLA8</accession>
<dbReference type="EMBL" id="JACCBX010000024">
    <property type="protein sequence ID" value="NYE09542.1"/>
    <property type="molecule type" value="Genomic_DNA"/>
</dbReference>
<dbReference type="PANTHER" id="PTHR43317">
    <property type="entry name" value="THERMOSPERMINE SYNTHASE ACAULIS5"/>
    <property type="match status" value="1"/>
</dbReference>
<gene>
    <name evidence="6" type="ORF">F4694_006444</name>
</gene>
<feature type="active site" description="Proton acceptor" evidence="4">
    <location>
        <position position="140"/>
    </location>
</feature>
<evidence type="ECO:0000256" key="1">
    <source>
        <dbReference type="ARBA" id="ARBA00007867"/>
    </source>
</evidence>
<proteinExistence type="inferred from homology"/>
<evidence type="ECO:0000313" key="6">
    <source>
        <dbReference type="EMBL" id="NYE09542.1"/>
    </source>
</evidence>
<dbReference type="Proteomes" id="UP000548423">
    <property type="component" value="Unassembled WGS sequence"/>
</dbReference>
<dbReference type="GO" id="GO:0006596">
    <property type="term" value="P:polyamine biosynthetic process"/>
    <property type="evidence" value="ECO:0007669"/>
    <property type="project" value="UniProtKB-UniRule"/>
</dbReference>
<sequence length="243" mass="27578">MNHIVYKGSSPLQNITVLDRSRFGGMHGRFRLLKFTDDIVQGVIDLENPSRLVLSYSRTVVDLIDHYAPDFKEGFIIGHGIGVISSYYSSRNLVTAEIDPLVVEISKKYFGYLGNKIEIGDGRELLKKQVDKSQDIIFLDAYNENSIPFHLTTQEFFFLTSQKLTNDGILFVNYIGRVRDDEIMRKLFATISSVYPYVKVFAPEPQSRILQNIFFVASQQVLENYSPHEAGPIQVIGGKVLSD</sequence>
<dbReference type="Pfam" id="PF01564">
    <property type="entry name" value="Spermine_synth"/>
    <property type="match status" value="1"/>
</dbReference>
<dbReference type="AlphaFoldDB" id="A0A852TLA8"/>